<dbReference type="KEGG" id="pyr:P186_1690"/>
<dbReference type="AlphaFoldDB" id="G7VGK4"/>
<accession>G7VGK4</accession>
<reference evidence="1 2" key="1">
    <citation type="journal article" date="2012" name="J. Bacteriol.">
        <title>Complete genome sequence of strain 1860, a crenarchaeon of the genus pyrobaculum able to grow with various electron acceptors.</title>
        <authorList>
            <person name="Mardanov A.V."/>
            <person name="Gumerov V.M."/>
            <person name="Slobodkina G.B."/>
            <person name="Beletsky A.V."/>
            <person name="Bonch-Osmolovskaya E.A."/>
            <person name="Ravin N.V."/>
            <person name="Skryabin K.G."/>
        </authorList>
    </citation>
    <scope>NUCLEOTIDE SEQUENCE [LARGE SCALE GENOMIC DNA]</scope>
    <source>
        <strain evidence="1 2">1860</strain>
    </source>
</reference>
<dbReference type="EMBL" id="CP003098">
    <property type="protein sequence ID" value="AET33104.1"/>
    <property type="molecule type" value="Genomic_DNA"/>
</dbReference>
<gene>
    <name evidence="1" type="ORF">P186_1690</name>
</gene>
<organism evidence="1 2">
    <name type="scientific">Pyrobaculum ferrireducens</name>
    <dbReference type="NCBI Taxonomy" id="1104324"/>
    <lineage>
        <taxon>Archaea</taxon>
        <taxon>Thermoproteota</taxon>
        <taxon>Thermoprotei</taxon>
        <taxon>Thermoproteales</taxon>
        <taxon>Thermoproteaceae</taxon>
        <taxon>Pyrobaculum</taxon>
    </lineage>
</organism>
<sequence length="191" mass="21001">MRRRIRPMSRSTVPVEGDVAKELSTVAKSQGFSVLRLASDSLRLALELLKRGITPTRAIEMWKLTEKIAAFDAVPVPLSYLELVAKKWGVCEDPEVEAFLREIGAKFGKTVAGEFRSFGEFMSVATQFLSMLPVARLSLSRGGNTWRIVFTSAGSFSVKCLGYFAEEAVKQFGCVVKISYGDSTITAEVTC</sequence>
<dbReference type="GeneID" id="11596188"/>
<dbReference type="BioCyc" id="PSP1104324:GJSN-1659-MONOMER"/>
<dbReference type="eggNOG" id="arCOG03766">
    <property type="taxonomic scope" value="Archaea"/>
</dbReference>
<proteinExistence type="predicted"/>
<dbReference type="HOGENOM" id="CLU_1381467_0_0_2"/>
<name>G7VGK4_9CREN</name>
<dbReference type="Proteomes" id="UP000005867">
    <property type="component" value="Chromosome"/>
</dbReference>
<evidence type="ECO:0000313" key="2">
    <source>
        <dbReference type="Proteomes" id="UP000005867"/>
    </source>
</evidence>
<dbReference type="RefSeq" id="WP_014288930.1">
    <property type="nucleotide sequence ID" value="NC_016645.1"/>
</dbReference>
<protein>
    <submittedName>
        <fullName evidence="1">Uncharacterized protein</fullName>
    </submittedName>
</protein>
<evidence type="ECO:0000313" key="1">
    <source>
        <dbReference type="EMBL" id="AET33104.1"/>
    </source>
</evidence>
<dbReference type="STRING" id="1104324.P186_1690"/>
<keyword evidence="2" id="KW-1185">Reference proteome</keyword>